<keyword evidence="7" id="KW-0406">Ion transport</keyword>
<dbReference type="PRINTS" id="PR00182">
    <property type="entry name" value="ECOLNEIPORIN"/>
</dbReference>
<dbReference type="EMBL" id="JBHSMP010000038">
    <property type="protein sequence ID" value="MFC5431795.1"/>
    <property type="molecule type" value="Genomic_DNA"/>
</dbReference>
<dbReference type="Pfam" id="PF13609">
    <property type="entry name" value="Porin_4"/>
    <property type="match status" value="1"/>
</dbReference>
<feature type="domain" description="Porin" evidence="12">
    <location>
        <begin position="8"/>
        <end position="347"/>
    </location>
</feature>
<comment type="caution">
    <text evidence="13">The sequence shown here is derived from an EMBL/GenBank/DDBJ whole genome shotgun (WGS) entry which is preliminary data.</text>
</comment>
<dbReference type="PANTHER" id="PTHR34501:SF9">
    <property type="entry name" value="MAJOR OUTER MEMBRANE PROTEIN P.IA"/>
    <property type="match status" value="1"/>
</dbReference>
<comment type="subunit">
    <text evidence="2">Homotrimer.</text>
</comment>
<sequence>MKKTLILASVLSAFAISAQAQSSVTLYGSLDAGILYANNAGGHSLWQQGSGAMSYNYFGLRGAEDLGGGLKALFTLESGFDLNSGRYHNGDTGFNRQSYVGLQSDKYGTLTLGRQYDSVVDYLSPLSATGSGFGNNLAGHPFDNDNLSESFSIKNSVKYASANYAGLKFGGLYGFSNDANGFSNGRAWSVGASYGNGPLNVAAAYLQTNNSGGLSSASSAASADQNISARLQRTYGVGANYTYGPANVGFVWTHSQIDGLSSLASGGMSLPGLNGLNLHLDNYEINGAYHLSPALSFVGSYTFTDGTMTGNGSGNNSPKWHTVMVGTDYLLSKRTDVYLTGVYQHASGSLGENPNGSGIANVAAINTLSPSSTNNQIAATVGLRHRF</sequence>
<evidence type="ECO:0000256" key="4">
    <source>
        <dbReference type="ARBA" id="ARBA00022452"/>
    </source>
</evidence>
<comment type="subcellular location">
    <subcellularLocation>
        <location evidence="1">Cell outer membrane</location>
        <topology evidence="1">Multi-pass membrane protein</topology>
    </subcellularLocation>
</comment>
<evidence type="ECO:0000256" key="9">
    <source>
        <dbReference type="ARBA" id="ARBA00023136"/>
    </source>
</evidence>
<evidence type="ECO:0000259" key="12">
    <source>
        <dbReference type="Pfam" id="PF13609"/>
    </source>
</evidence>
<keyword evidence="9" id="KW-0472">Membrane</keyword>
<evidence type="ECO:0000256" key="5">
    <source>
        <dbReference type="ARBA" id="ARBA00022692"/>
    </source>
</evidence>
<protein>
    <submittedName>
        <fullName evidence="13">Porin</fullName>
    </submittedName>
</protein>
<keyword evidence="5" id="KW-0812">Transmembrane</keyword>
<dbReference type="InterPro" id="IPR050298">
    <property type="entry name" value="Gram-neg_bact_OMP"/>
</dbReference>
<evidence type="ECO:0000256" key="10">
    <source>
        <dbReference type="ARBA" id="ARBA00023237"/>
    </source>
</evidence>
<name>A0ABW0JFY7_9BURK</name>
<evidence type="ECO:0000256" key="1">
    <source>
        <dbReference type="ARBA" id="ARBA00004571"/>
    </source>
</evidence>
<dbReference type="InterPro" id="IPR023614">
    <property type="entry name" value="Porin_dom_sf"/>
</dbReference>
<organism evidence="13 14">
    <name type="scientific">Paraburkholderia denitrificans</name>
    <dbReference type="NCBI Taxonomy" id="694025"/>
    <lineage>
        <taxon>Bacteria</taxon>
        <taxon>Pseudomonadati</taxon>
        <taxon>Pseudomonadota</taxon>
        <taxon>Betaproteobacteria</taxon>
        <taxon>Burkholderiales</taxon>
        <taxon>Burkholderiaceae</taxon>
        <taxon>Paraburkholderia</taxon>
    </lineage>
</organism>
<dbReference type="InterPro" id="IPR001702">
    <property type="entry name" value="Porin_Gram-ve"/>
</dbReference>
<evidence type="ECO:0000256" key="2">
    <source>
        <dbReference type="ARBA" id="ARBA00011233"/>
    </source>
</evidence>
<dbReference type="InterPro" id="IPR033900">
    <property type="entry name" value="Gram_neg_porin_domain"/>
</dbReference>
<keyword evidence="6 11" id="KW-0732">Signal</keyword>
<evidence type="ECO:0000313" key="14">
    <source>
        <dbReference type="Proteomes" id="UP001596103"/>
    </source>
</evidence>
<evidence type="ECO:0000256" key="8">
    <source>
        <dbReference type="ARBA" id="ARBA00023114"/>
    </source>
</evidence>
<evidence type="ECO:0000256" key="3">
    <source>
        <dbReference type="ARBA" id="ARBA00022448"/>
    </source>
</evidence>
<keyword evidence="4" id="KW-1134">Transmembrane beta strand</keyword>
<evidence type="ECO:0000256" key="11">
    <source>
        <dbReference type="SAM" id="SignalP"/>
    </source>
</evidence>
<feature type="chain" id="PRO_5046163966" evidence="11">
    <location>
        <begin position="21"/>
        <end position="387"/>
    </location>
</feature>
<dbReference type="Gene3D" id="2.40.160.10">
    <property type="entry name" value="Porin"/>
    <property type="match status" value="1"/>
</dbReference>
<dbReference type="Proteomes" id="UP001596103">
    <property type="component" value="Unassembled WGS sequence"/>
</dbReference>
<evidence type="ECO:0000256" key="7">
    <source>
        <dbReference type="ARBA" id="ARBA00023065"/>
    </source>
</evidence>
<accession>A0ABW0JFY7</accession>
<proteinExistence type="predicted"/>
<dbReference type="SUPFAM" id="SSF56935">
    <property type="entry name" value="Porins"/>
    <property type="match status" value="1"/>
</dbReference>
<evidence type="ECO:0000256" key="6">
    <source>
        <dbReference type="ARBA" id="ARBA00022729"/>
    </source>
</evidence>
<keyword evidence="10" id="KW-0998">Cell outer membrane</keyword>
<keyword evidence="3" id="KW-0813">Transport</keyword>
<keyword evidence="8" id="KW-0626">Porin</keyword>
<reference evidence="14" key="1">
    <citation type="journal article" date="2019" name="Int. J. Syst. Evol. Microbiol.">
        <title>The Global Catalogue of Microorganisms (GCM) 10K type strain sequencing project: providing services to taxonomists for standard genome sequencing and annotation.</title>
        <authorList>
            <consortium name="The Broad Institute Genomics Platform"/>
            <consortium name="The Broad Institute Genome Sequencing Center for Infectious Disease"/>
            <person name="Wu L."/>
            <person name="Ma J."/>
        </authorList>
    </citation>
    <scope>NUCLEOTIDE SEQUENCE [LARGE SCALE GENOMIC DNA]</scope>
    <source>
        <strain evidence="14">CCUG 56042</strain>
    </source>
</reference>
<dbReference type="CDD" id="cd00342">
    <property type="entry name" value="gram_neg_porins"/>
    <property type="match status" value="1"/>
</dbReference>
<keyword evidence="14" id="KW-1185">Reference proteome</keyword>
<dbReference type="RefSeq" id="WP_377715303.1">
    <property type="nucleotide sequence ID" value="NZ_JBHSMP010000038.1"/>
</dbReference>
<dbReference type="PANTHER" id="PTHR34501">
    <property type="entry name" value="PROTEIN YDDL-RELATED"/>
    <property type="match status" value="1"/>
</dbReference>
<gene>
    <name evidence="13" type="ORF">ACFPTO_23810</name>
</gene>
<feature type="signal peptide" evidence="11">
    <location>
        <begin position="1"/>
        <end position="20"/>
    </location>
</feature>
<evidence type="ECO:0000313" key="13">
    <source>
        <dbReference type="EMBL" id="MFC5431795.1"/>
    </source>
</evidence>